<proteinExistence type="predicted"/>
<dbReference type="AlphaFoldDB" id="X1SEQ2"/>
<evidence type="ECO:0008006" key="2">
    <source>
        <dbReference type="Google" id="ProtNLM"/>
    </source>
</evidence>
<organism evidence="1">
    <name type="scientific">marine sediment metagenome</name>
    <dbReference type="NCBI Taxonomy" id="412755"/>
    <lineage>
        <taxon>unclassified sequences</taxon>
        <taxon>metagenomes</taxon>
        <taxon>ecological metagenomes</taxon>
    </lineage>
</organism>
<dbReference type="EMBL" id="BARW01019107">
    <property type="protein sequence ID" value="GAI91462.1"/>
    <property type="molecule type" value="Genomic_DNA"/>
</dbReference>
<accession>X1SEQ2</accession>
<sequence>DEDVPLAVAPPGVLGNDTDANGDALSSVFVPGSGPVNGDAVLNADGSFTYTPDPQFFGADSFTYRASDGVLESGDTVVQLTVNPTGSQAFIDANFDVDEDLFGYADDVFRGTSAPTYADGARLPAGGFAGGGLQVLVGGVDGADIFGMSGAWERTFNLAVPAKVMVSVRYNLTQTGTYEADEFSQALLAVDGTLYGNGPADSLVQITGDGNTGPALTSGWQQFEVNLGELPAGDHTVSIGAYNNKKTFTNESTEALIDDVLVAEAPNAAPGRQR</sequence>
<feature type="non-terminal residue" evidence="1">
    <location>
        <position position="1"/>
    </location>
</feature>
<gene>
    <name evidence="1" type="ORF">S12H4_32572</name>
</gene>
<dbReference type="Pfam" id="PF17963">
    <property type="entry name" value="Big_9"/>
    <property type="match status" value="1"/>
</dbReference>
<name>X1SEQ2_9ZZZZ</name>
<reference evidence="1" key="1">
    <citation type="journal article" date="2014" name="Front. Microbiol.">
        <title>High frequency of phylogenetically diverse reductive dehalogenase-homologous genes in deep subseafloor sedimentary metagenomes.</title>
        <authorList>
            <person name="Kawai M."/>
            <person name="Futagami T."/>
            <person name="Toyoda A."/>
            <person name="Takaki Y."/>
            <person name="Nishi S."/>
            <person name="Hori S."/>
            <person name="Arai W."/>
            <person name="Tsubouchi T."/>
            <person name="Morono Y."/>
            <person name="Uchiyama I."/>
            <person name="Ito T."/>
            <person name="Fujiyama A."/>
            <person name="Inagaki F."/>
            <person name="Takami H."/>
        </authorList>
    </citation>
    <scope>NUCLEOTIDE SEQUENCE</scope>
    <source>
        <strain evidence="1">Expedition CK06-06</strain>
    </source>
</reference>
<dbReference type="Gene3D" id="2.60.40.2810">
    <property type="match status" value="1"/>
</dbReference>
<comment type="caution">
    <text evidence="1">The sequence shown here is derived from an EMBL/GenBank/DDBJ whole genome shotgun (WGS) entry which is preliminary data.</text>
</comment>
<protein>
    <recommendedName>
        <fullName evidence="2">Tandem-95 repeat protein</fullName>
    </recommendedName>
</protein>
<evidence type="ECO:0000313" key="1">
    <source>
        <dbReference type="EMBL" id="GAI91462.1"/>
    </source>
</evidence>